<feature type="transmembrane region" description="Helical" evidence="9">
    <location>
        <begin position="473"/>
        <end position="491"/>
    </location>
</feature>
<keyword evidence="9" id="KW-0812">Transmembrane</keyword>
<gene>
    <name evidence="11" type="ORF">J2S07_001684</name>
</gene>
<keyword evidence="12" id="KW-1185">Reference proteome</keyword>
<evidence type="ECO:0000256" key="6">
    <source>
        <dbReference type="ARBA" id="ARBA00022989"/>
    </source>
</evidence>
<protein>
    <recommendedName>
        <fullName evidence="4">Vacuolar membrane protease</fullName>
    </recommendedName>
    <alternativeName>
        <fullName evidence="8">FXNA-related family protease 1</fullName>
    </alternativeName>
</protein>
<reference evidence="11 12" key="1">
    <citation type="submission" date="2023-07" db="EMBL/GenBank/DDBJ databases">
        <title>Genomic Encyclopedia of Type Strains, Phase IV (KMG-IV): sequencing the most valuable type-strain genomes for metagenomic binning, comparative biology and taxonomic classification.</title>
        <authorList>
            <person name="Goeker M."/>
        </authorList>
    </citation>
    <scope>NUCLEOTIDE SEQUENCE [LARGE SCALE GENOMIC DNA]</scope>
    <source>
        <strain evidence="11 12">DSM 23948</strain>
    </source>
</reference>
<feature type="transmembrane region" description="Helical" evidence="9">
    <location>
        <begin position="528"/>
        <end position="548"/>
    </location>
</feature>
<evidence type="ECO:0000259" key="10">
    <source>
        <dbReference type="Pfam" id="PF04389"/>
    </source>
</evidence>
<evidence type="ECO:0000256" key="7">
    <source>
        <dbReference type="ARBA" id="ARBA00023180"/>
    </source>
</evidence>
<feature type="transmembrane region" description="Helical" evidence="9">
    <location>
        <begin position="448"/>
        <end position="467"/>
    </location>
</feature>
<dbReference type="Pfam" id="PF04389">
    <property type="entry name" value="Peptidase_M28"/>
    <property type="match status" value="1"/>
</dbReference>
<comment type="similarity">
    <text evidence="3">Belongs to the peptidase M28 family.</text>
</comment>
<dbReference type="EMBL" id="JAUSTU010000006">
    <property type="protein sequence ID" value="MDQ0155379.1"/>
    <property type="molecule type" value="Genomic_DNA"/>
</dbReference>
<feature type="transmembrane region" description="Helical" evidence="9">
    <location>
        <begin position="503"/>
        <end position="522"/>
    </location>
</feature>
<evidence type="ECO:0000256" key="3">
    <source>
        <dbReference type="ARBA" id="ARBA00010918"/>
    </source>
</evidence>
<comment type="subcellular location">
    <subcellularLocation>
        <location evidence="2">Vacuole membrane</location>
        <topology evidence="2">Multi-pass membrane protein</topology>
    </subcellularLocation>
</comment>
<proteinExistence type="inferred from homology"/>
<evidence type="ECO:0000256" key="5">
    <source>
        <dbReference type="ARBA" id="ARBA00022554"/>
    </source>
</evidence>
<keyword evidence="9" id="KW-0472">Membrane</keyword>
<dbReference type="Proteomes" id="UP001231362">
    <property type="component" value="Unassembled WGS sequence"/>
</dbReference>
<keyword evidence="6 9" id="KW-1133">Transmembrane helix</keyword>
<dbReference type="PANTHER" id="PTHR12147">
    <property type="entry name" value="METALLOPEPTIDASE M28 FAMILY MEMBER"/>
    <property type="match status" value="1"/>
</dbReference>
<dbReference type="PANTHER" id="PTHR12147:SF58">
    <property type="entry name" value="VACUOLAR MEMBRANE PROTEASE"/>
    <property type="match status" value="1"/>
</dbReference>
<evidence type="ECO:0000256" key="4">
    <source>
        <dbReference type="ARBA" id="ARBA00017435"/>
    </source>
</evidence>
<feature type="transmembrane region" description="Helical" evidence="9">
    <location>
        <begin position="21"/>
        <end position="43"/>
    </location>
</feature>
<dbReference type="InterPro" id="IPR045175">
    <property type="entry name" value="M28_fam"/>
</dbReference>
<keyword evidence="5" id="KW-0926">Vacuole</keyword>
<evidence type="ECO:0000256" key="1">
    <source>
        <dbReference type="ARBA" id="ARBA00003273"/>
    </source>
</evidence>
<accession>A0ABT9V359</accession>
<feature type="transmembrane region" description="Helical" evidence="9">
    <location>
        <begin position="377"/>
        <end position="404"/>
    </location>
</feature>
<keyword evidence="7" id="KW-0325">Glycoprotein</keyword>
<evidence type="ECO:0000256" key="8">
    <source>
        <dbReference type="ARBA" id="ARBA00031512"/>
    </source>
</evidence>
<sequence>MNEEVTTAVPMPIKRSLFLKNLILIFVIVTASILSIWIGLLQFQMPEVLPQSSGKEQFSAERAMQFLEQIANKPRPIGSVEHDRVRDYLLSELTGLGLSPEIQIVEGNLTVWGLPYEGKVENIVARIPGDESTGTIMITSHYDSDANSPGAADAGSGVAAILETIRALRESTPLKNDMIILISDGEEIGLLGAQAFVKKHPWAEEVDLVLNFEARGSSGPSVLFEMNEQNERLVAEFAKGASNPITHSFISDLYKAMPNDTDLSIYKPTGMYGLNFGFFDSIYSYHTQEDTVEQLNLKSLQHHGENMLDLVRHFGNMELIAQEDGESLYFNLIGKKVVSYSEKLVLPLMFLAVIFYTLTFLQGYLRKSLTLTGSSLGLFIFLFIFGIAYFFGKGIVTVISLITGVDVWTLSAHPSISNPVFTSMIFLMFGLILILYNFASKRIDVKDITMGGFCVWLILVCLSSTFLKGSSYAFLWPFLFGLLCFNIILFLRGEYSFSKKIISLILAMMPLVFVAPIIYLVYTLLTLRYSGILMVIISLLIVFFIPMIHQIQKRYLIMFPSILIMLGFLVLIGAYLRA</sequence>
<evidence type="ECO:0000256" key="2">
    <source>
        <dbReference type="ARBA" id="ARBA00004128"/>
    </source>
</evidence>
<name>A0ABT9V359_9BACL</name>
<dbReference type="Gene3D" id="3.40.630.10">
    <property type="entry name" value="Zn peptidases"/>
    <property type="match status" value="1"/>
</dbReference>
<organism evidence="11 12">
    <name type="scientific">Anoxybacillus andreesenii</name>
    <dbReference type="NCBI Taxonomy" id="1325932"/>
    <lineage>
        <taxon>Bacteria</taxon>
        <taxon>Bacillati</taxon>
        <taxon>Bacillota</taxon>
        <taxon>Bacilli</taxon>
        <taxon>Bacillales</taxon>
        <taxon>Anoxybacillaceae</taxon>
        <taxon>Anoxybacillus</taxon>
    </lineage>
</organism>
<dbReference type="RefSeq" id="WP_307149941.1">
    <property type="nucleotide sequence ID" value="NZ_JAUSTU010000006.1"/>
</dbReference>
<comment type="function">
    <text evidence="1">May be involved in vacuolar sorting and osmoregulation.</text>
</comment>
<evidence type="ECO:0000313" key="11">
    <source>
        <dbReference type="EMBL" id="MDQ0155379.1"/>
    </source>
</evidence>
<feature type="transmembrane region" description="Helical" evidence="9">
    <location>
        <begin position="344"/>
        <end position="365"/>
    </location>
</feature>
<feature type="domain" description="Peptidase M28" evidence="10">
    <location>
        <begin position="122"/>
        <end position="310"/>
    </location>
</feature>
<feature type="transmembrane region" description="Helical" evidence="9">
    <location>
        <begin position="416"/>
        <end position="436"/>
    </location>
</feature>
<comment type="caution">
    <text evidence="11">The sequence shown here is derived from an EMBL/GenBank/DDBJ whole genome shotgun (WGS) entry which is preliminary data.</text>
</comment>
<dbReference type="InterPro" id="IPR007484">
    <property type="entry name" value="Peptidase_M28"/>
</dbReference>
<evidence type="ECO:0000256" key="9">
    <source>
        <dbReference type="SAM" id="Phobius"/>
    </source>
</evidence>
<feature type="transmembrane region" description="Helical" evidence="9">
    <location>
        <begin position="555"/>
        <end position="576"/>
    </location>
</feature>
<evidence type="ECO:0000313" key="12">
    <source>
        <dbReference type="Proteomes" id="UP001231362"/>
    </source>
</evidence>
<dbReference type="SUPFAM" id="SSF53187">
    <property type="entry name" value="Zn-dependent exopeptidases"/>
    <property type="match status" value="1"/>
</dbReference>